<evidence type="ECO:0000256" key="9">
    <source>
        <dbReference type="ARBA" id="ARBA00024189"/>
    </source>
</evidence>
<evidence type="ECO:0000256" key="5">
    <source>
        <dbReference type="ARBA" id="ARBA00023136"/>
    </source>
</evidence>
<feature type="transmembrane region" description="Helical" evidence="11">
    <location>
        <begin position="421"/>
        <end position="447"/>
    </location>
</feature>
<evidence type="ECO:0000256" key="8">
    <source>
        <dbReference type="ARBA" id="ARBA00024176"/>
    </source>
</evidence>
<keyword evidence="4 11" id="KW-1133">Transmembrane helix</keyword>
<protein>
    <submittedName>
        <fullName evidence="12">Lysosomal protein NCU-G1-B</fullName>
    </submittedName>
</protein>
<evidence type="ECO:0000256" key="6">
    <source>
        <dbReference type="ARBA" id="ARBA00023180"/>
    </source>
</evidence>
<dbReference type="EMBL" id="JXXN02000404">
    <property type="protein sequence ID" value="THD27506.1"/>
    <property type="molecule type" value="Genomic_DNA"/>
</dbReference>
<organism evidence="12 13">
    <name type="scientific">Fasciola hepatica</name>
    <name type="common">Liver fluke</name>
    <dbReference type="NCBI Taxonomy" id="6192"/>
    <lineage>
        <taxon>Eukaryota</taxon>
        <taxon>Metazoa</taxon>
        <taxon>Spiralia</taxon>
        <taxon>Lophotrochozoa</taxon>
        <taxon>Platyhelminthes</taxon>
        <taxon>Trematoda</taxon>
        <taxon>Digenea</taxon>
        <taxon>Plagiorchiida</taxon>
        <taxon>Echinostomata</taxon>
        <taxon>Echinostomatoidea</taxon>
        <taxon>Fasciolidae</taxon>
        <taxon>Fasciola</taxon>
    </lineage>
</organism>
<keyword evidence="2 11" id="KW-0812">Transmembrane</keyword>
<evidence type="ECO:0000256" key="2">
    <source>
        <dbReference type="ARBA" id="ARBA00022692"/>
    </source>
</evidence>
<dbReference type="InterPro" id="IPR029382">
    <property type="entry name" value="NCU-G1"/>
</dbReference>
<accession>A0A4E0RI16</accession>
<keyword evidence="3" id="KW-0732">Signal</keyword>
<comment type="function">
    <text evidence="8">Required to protect lysosomal transporter MFSD1 from lysosomal proteolysis and for MFSD1 lysosomal localization.</text>
</comment>
<evidence type="ECO:0000256" key="1">
    <source>
        <dbReference type="ARBA" id="ARBA00010599"/>
    </source>
</evidence>
<keyword evidence="6" id="KW-0325">Glycoprotein</keyword>
<comment type="subunit">
    <text evidence="10">Interacts (via lumenal domain) with lysosomal protein MFSD1; the interaction starts while both proteins are still in the endoplasmic reticulum and is required for stabilization of MFSD1 in lysosomes but has no direct effect on its targeting to lysosomes or transporter activity.</text>
</comment>
<keyword evidence="7" id="KW-0458">Lysosome</keyword>
<sequence>MRSMYAPWTACSQSAFLCFQVIIMTSRVVLSMHSEWMVSAHLNPDCLSDCERYNLIYVNAKNQSTSIHTFIDASLSSPSVLLVHSSDPDARPNFDWTTLFNSTAASESIQIPNVTQSYALTFLSLVDYNDTTDTVDFSGVSDGQMHSHPMSSWQWYGIHQLQPNKSYSIGREVFKVTFVGNNTDNLFSHSGSVRVQFMLSNSDQRNPQMPQLSFVPGLSLQIELALDNLVSQYDRGRFGLQLALLSNATLFNDEDYVLKSVFRIDDESTPGNFETVNINLGKIVVNNTESHVPENNPEPPAFIQTRPISYTSGTARNIKNSRNAKVAQFRNVTTKMQRTYLRKTIPFYFYGNRFYQQFNSIRSRETFYERFLGTVSSPVGIRLQNVSFGTTEDGFYKASGYIVWTLSFGLGHPPQDFMSSLLIGMISFSVCVILASLLFGSLILLIVRRRRRRDDSTSFAPLNESLETFQSTTA</sequence>
<proteinExistence type="inferred from homology"/>
<reference evidence="12" key="1">
    <citation type="submission" date="2019-03" db="EMBL/GenBank/DDBJ databases">
        <title>Improved annotation for the trematode Fasciola hepatica.</title>
        <authorList>
            <person name="Choi Y.-J."/>
            <person name="Martin J."/>
            <person name="Mitreva M."/>
        </authorList>
    </citation>
    <scope>NUCLEOTIDE SEQUENCE [LARGE SCALE GENOMIC DNA]</scope>
</reference>
<keyword evidence="5 11" id="KW-0472">Membrane</keyword>
<gene>
    <name evidence="12" type="ORF">D915_001420</name>
</gene>
<evidence type="ECO:0000256" key="7">
    <source>
        <dbReference type="ARBA" id="ARBA00023228"/>
    </source>
</evidence>
<evidence type="ECO:0000313" key="13">
    <source>
        <dbReference type="Proteomes" id="UP000230066"/>
    </source>
</evidence>
<name>A0A4E0RI16_FASHE</name>
<dbReference type="Pfam" id="PF15065">
    <property type="entry name" value="NCU-G1"/>
    <property type="match status" value="2"/>
</dbReference>
<evidence type="ECO:0000256" key="11">
    <source>
        <dbReference type="SAM" id="Phobius"/>
    </source>
</evidence>
<dbReference type="AlphaFoldDB" id="A0A4E0RI16"/>
<dbReference type="GO" id="GO:0005765">
    <property type="term" value="C:lysosomal membrane"/>
    <property type="evidence" value="ECO:0007669"/>
    <property type="project" value="UniProtKB-SubCell"/>
</dbReference>
<evidence type="ECO:0000256" key="10">
    <source>
        <dbReference type="ARBA" id="ARBA00044960"/>
    </source>
</evidence>
<comment type="subcellular location">
    <subcellularLocation>
        <location evidence="9">Lysosome membrane</location>
        <topology evidence="9">Single-pass type I membrane protein</topology>
        <orientation evidence="9">Lumenal side</orientation>
    </subcellularLocation>
</comment>
<dbReference type="PANTHER" id="PTHR31981:SF1">
    <property type="entry name" value="GLYCOSYLATED LYSOSOMAL MEMBRANE PROTEIN"/>
    <property type="match status" value="1"/>
</dbReference>
<evidence type="ECO:0000256" key="3">
    <source>
        <dbReference type="ARBA" id="ARBA00022729"/>
    </source>
</evidence>
<comment type="similarity">
    <text evidence="1">Belongs to the GLMP family.</text>
</comment>
<comment type="caution">
    <text evidence="12">The sequence shown here is derived from an EMBL/GenBank/DDBJ whole genome shotgun (WGS) entry which is preliminary data.</text>
</comment>
<keyword evidence="13" id="KW-1185">Reference proteome</keyword>
<evidence type="ECO:0000313" key="12">
    <source>
        <dbReference type="EMBL" id="THD27506.1"/>
    </source>
</evidence>
<dbReference type="PANTHER" id="PTHR31981">
    <property type="entry name" value="GLYCOSYLATED LYSOSOMAL MEMBRANE PROTEIN"/>
    <property type="match status" value="1"/>
</dbReference>
<evidence type="ECO:0000256" key="4">
    <source>
        <dbReference type="ARBA" id="ARBA00022989"/>
    </source>
</evidence>
<dbReference type="Proteomes" id="UP000230066">
    <property type="component" value="Unassembled WGS sequence"/>
</dbReference>